<evidence type="ECO:0000313" key="3">
    <source>
        <dbReference type="Proteomes" id="UP000183567"/>
    </source>
</evidence>
<dbReference type="AlphaFoldDB" id="A0A1J8R5Z1"/>
<feature type="compositionally biased region" description="Basic and acidic residues" evidence="1">
    <location>
        <begin position="191"/>
        <end position="201"/>
    </location>
</feature>
<accession>A0A1J8R5Z1</accession>
<feature type="region of interest" description="Disordered" evidence="1">
    <location>
        <begin position="641"/>
        <end position="666"/>
    </location>
</feature>
<dbReference type="STRING" id="180088.A0A1J8R5Z1"/>
<feature type="region of interest" description="Disordered" evidence="1">
    <location>
        <begin position="181"/>
        <end position="202"/>
    </location>
</feature>
<evidence type="ECO:0000256" key="1">
    <source>
        <dbReference type="SAM" id="MobiDB-lite"/>
    </source>
</evidence>
<dbReference type="Proteomes" id="UP000183567">
    <property type="component" value="Unassembled WGS sequence"/>
</dbReference>
<dbReference type="OrthoDB" id="2693411at2759"/>
<proteinExistence type="predicted"/>
<gene>
    <name evidence="2" type="ORF">AZE42_10034</name>
</gene>
<keyword evidence="3" id="KW-1185">Reference proteome</keyword>
<feature type="compositionally biased region" description="Polar residues" evidence="1">
    <location>
        <begin position="587"/>
        <end position="608"/>
    </location>
</feature>
<evidence type="ECO:0000313" key="2">
    <source>
        <dbReference type="EMBL" id="OJA21224.1"/>
    </source>
</evidence>
<feature type="compositionally biased region" description="Polar residues" evidence="1">
    <location>
        <begin position="531"/>
        <end position="562"/>
    </location>
</feature>
<sequence>MPAARWSSQEQTEWLQEHLSTYVDHLKEKDFSRFWPQLYADWFTQFPERAVVFSDIPADTPLSPEQISTLEEASTKRKGQLQTWFRWRVNASKKNRSLKKESTVFDDALQPKRRAKSEAEIYSDMYYDERIKPLVKAEEEAGNAVSSGRRVALGRKFSKELLDDEDEDVKAQVREIYEQQLKAHQKHGKKKPLDGDQESDKALGSQEIARGIDDLPIICRRFAQLVKNKTGFIVSFMFAGPDPRNDWDMTSLSCHPSETPQGNNFSQLYQAADREFLEAFQQYAELIFPSDKRRPSPTVGADWQMDPHEGEHRECGGAAFKIVDDDEDEKDTKSVGQEEEQEDNREGWNMDLGTTDVGASAMSASDASLPFQSSAYSFPSQMSNYGFPTPTSATNLAPNSFTPVYAYPVSTNSFAPVYAPSVSTPGFSFSAALQDPSWNDPTMWTSDVDPSTWLQSNLSPISALRTSLSHEHSTDLDSLPVLPHPNSAQLPVLLPYSNPLASQGSTPDNSIPLSSLNPGVEAVATEPIANSAAQTAPTEPAHTTNSAHAKSIDNRTASQPSGQAAKPSNKPTTKASHKLGAKLPGAKSSSSTDAALGSGLTNDSTNTRASRRVPVKSRRNELADAIGTDVVSSFVGKLPVDAGAQPLLKRPARNEPASSKKKRAKV</sequence>
<comment type="caution">
    <text evidence="2">The sequence shown here is derived from an EMBL/GenBank/DDBJ whole genome shotgun (WGS) entry which is preliminary data.</text>
</comment>
<name>A0A1J8R5Z1_9AGAM</name>
<feature type="non-terminal residue" evidence="2">
    <location>
        <position position="666"/>
    </location>
</feature>
<organism evidence="2 3">
    <name type="scientific">Rhizopogon vesiculosus</name>
    <dbReference type="NCBI Taxonomy" id="180088"/>
    <lineage>
        <taxon>Eukaryota</taxon>
        <taxon>Fungi</taxon>
        <taxon>Dikarya</taxon>
        <taxon>Basidiomycota</taxon>
        <taxon>Agaricomycotina</taxon>
        <taxon>Agaricomycetes</taxon>
        <taxon>Agaricomycetidae</taxon>
        <taxon>Boletales</taxon>
        <taxon>Suillineae</taxon>
        <taxon>Rhizopogonaceae</taxon>
        <taxon>Rhizopogon</taxon>
    </lineage>
</organism>
<feature type="region of interest" description="Disordered" evidence="1">
    <location>
        <begin position="531"/>
        <end position="620"/>
    </location>
</feature>
<protein>
    <submittedName>
        <fullName evidence="2">Uncharacterized protein</fullName>
    </submittedName>
</protein>
<reference evidence="2 3" key="1">
    <citation type="submission" date="2016-03" db="EMBL/GenBank/DDBJ databases">
        <title>Comparative genomics of the ectomycorrhizal sister species Rhizopogon vinicolor and Rhizopogon vesiculosus (Basidiomycota: Boletales) reveals a divergence of the mating type B locus.</title>
        <authorList>
            <person name="Mujic A.B."/>
            <person name="Kuo A."/>
            <person name="Tritt A."/>
            <person name="Lipzen A."/>
            <person name="Chen C."/>
            <person name="Johnson J."/>
            <person name="Sharma A."/>
            <person name="Barry K."/>
            <person name="Grigoriev I.V."/>
            <person name="Spatafora J.W."/>
        </authorList>
    </citation>
    <scope>NUCLEOTIDE SEQUENCE [LARGE SCALE GENOMIC DNA]</scope>
    <source>
        <strain evidence="2 3">AM-OR11-056</strain>
    </source>
</reference>
<dbReference type="EMBL" id="LVVM01000236">
    <property type="protein sequence ID" value="OJA21224.1"/>
    <property type="molecule type" value="Genomic_DNA"/>
</dbReference>
<feature type="region of interest" description="Disordered" evidence="1">
    <location>
        <begin position="323"/>
        <end position="350"/>
    </location>
</feature>